<dbReference type="InterPro" id="IPR053181">
    <property type="entry name" value="EcdB-like_regulator"/>
</dbReference>
<name>A0A8H4X7T5_9HYPO</name>
<keyword evidence="3" id="KW-1185">Reference proteome</keyword>
<accession>A0A8H4X7T5</accession>
<reference evidence="2" key="2">
    <citation type="submission" date="2020-05" db="EMBL/GenBank/DDBJ databases">
        <authorList>
            <person name="Kim H.-S."/>
            <person name="Proctor R.H."/>
            <person name="Brown D.W."/>
        </authorList>
    </citation>
    <scope>NUCLEOTIDE SEQUENCE</scope>
    <source>
        <strain evidence="2">NRRL 20472</strain>
    </source>
</reference>
<evidence type="ECO:0000256" key="1">
    <source>
        <dbReference type="SAM" id="MobiDB-lite"/>
    </source>
</evidence>
<evidence type="ECO:0000313" key="2">
    <source>
        <dbReference type="EMBL" id="KAF4965133.1"/>
    </source>
</evidence>
<organism evidence="2 3">
    <name type="scientific">Fusarium sarcochroum</name>
    <dbReference type="NCBI Taxonomy" id="1208366"/>
    <lineage>
        <taxon>Eukaryota</taxon>
        <taxon>Fungi</taxon>
        <taxon>Dikarya</taxon>
        <taxon>Ascomycota</taxon>
        <taxon>Pezizomycotina</taxon>
        <taxon>Sordariomycetes</taxon>
        <taxon>Hypocreomycetidae</taxon>
        <taxon>Hypocreales</taxon>
        <taxon>Nectriaceae</taxon>
        <taxon>Fusarium</taxon>
        <taxon>Fusarium lateritium species complex</taxon>
    </lineage>
</organism>
<protein>
    <submittedName>
        <fullName evidence="2">Uncharacterized protein</fullName>
    </submittedName>
</protein>
<sequence>MRERTEQSMSQLKPTASGTDETGAMSSRLTGDVSAQPYCSKDTQDQIPVARMVQMGLPEFERDVRSHSSMPVQEPAILMEHTTRAGLLLDWTSISVNTRRHTELQGIRSTNAYPMRQETERAGLFEEYEVDVVTFPERLDFSESSVDKYVASFKVNILNMHPIINPRDVDLWVCQFRTDLPLSSEEDHRSTRPSVDIKAGTCEPRESRPSNGGWPKNSIKSALVLIILALGKVCLYRYKVPGACFQKDPLPCDSSTAPVYSHMCAPDHYPPVGLHPHQSYGKKSPVDVSTNSGSSGHFLGLSTSIPPTSGSTTRKDSKEIPGLDYFSYATKTLDSHTVLRSASQAIREFPLQSSGQLHMADDDILNPELNTLALGFWSLQQLASDLGTEIDLDQPELLRDVTYEVEMLYPNMSLLEGFERRVLEGFLGQLYLTKHLNIAHRMFFATTDTTHIGWNQTSSIEVVSQFVLNMDWVPPSFDSSENHPPADDILTARLWAKYWGAQVITFRPFVLQVLRYERTDGNLTSSPNFTAVSKLSRVQIGVMEGAKKGIKALIESTRAFYGLREERPIITSVFDTAHA</sequence>
<dbReference type="Proteomes" id="UP000622797">
    <property type="component" value="Unassembled WGS sequence"/>
</dbReference>
<feature type="compositionally biased region" description="Polar residues" evidence="1">
    <location>
        <begin position="7"/>
        <end position="29"/>
    </location>
</feature>
<dbReference type="EMBL" id="JABEXW010000369">
    <property type="protein sequence ID" value="KAF4965133.1"/>
    <property type="molecule type" value="Genomic_DNA"/>
</dbReference>
<feature type="region of interest" description="Disordered" evidence="1">
    <location>
        <begin position="184"/>
        <end position="213"/>
    </location>
</feature>
<comment type="caution">
    <text evidence="2">The sequence shown here is derived from an EMBL/GenBank/DDBJ whole genome shotgun (WGS) entry which is preliminary data.</text>
</comment>
<dbReference type="PANTHER" id="PTHR47785">
    <property type="entry name" value="ZN(II)2CYS6 TRANSCRIPTION FACTOR (EUROFUNG)-RELATED-RELATED"/>
    <property type="match status" value="1"/>
</dbReference>
<dbReference type="OrthoDB" id="5244761at2759"/>
<gene>
    <name evidence="2" type="ORF">FSARC_7033</name>
</gene>
<evidence type="ECO:0000313" key="3">
    <source>
        <dbReference type="Proteomes" id="UP000622797"/>
    </source>
</evidence>
<feature type="region of interest" description="Disordered" evidence="1">
    <location>
        <begin position="1"/>
        <end position="42"/>
    </location>
</feature>
<reference evidence="2" key="1">
    <citation type="journal article" date="2020" name="BMC Genomics">
        <title>Correction to: Identification and distribution of gene clusters required for synthesis of sphingolipid metabolism inhibitors in diverse species of the filamentous fungus Fusarium.</title>
        <authorList>
            <person name="Kim H.S."/>
            <person name="Lohmar J.M."/>
            <person name="Busman M."/>
            <person name="Brown D.W."/>
            <person name="Naumann T.A."/>
            <person name="Divon H.H."/>
            <person name="Lysoe E."/>
            <person name="Uhlig S."/>
            <person name="Proctor R.H."/>
        </authorList>
    </citation>
    <scope>NUCLEOTIDE SEQUENCE</scope>
    <source>
        <strain evidence="2">NRRL 20472</strain>
    </source>
</reference>
<dbReference type="AlphaFoldDB" id="A0A8H4X7T5"/>
<proteinExistence type="predicted"/>
<dbReference type="PANTHER" id="PTHR47785:SF4">
    <property type="entry name" value="ZN(II)2CYS6 TRANSCRIPTION FACTOR (EUROFUNG)"/>
    <property type="match status" value="1"/>
</dbReference>